<evidence type="ECO:0000256" key="1">
    <source>
        <dbReference type="ARBA" id="ARBA00004651"/>
    </source>
</evidence>
<dbReference type="Proteomes" id="UP000050902">
    <property type="component" value="Unassembled WGS sequence"/>
</dbReference>
<feature type="transmembrane region" description="Helical" evidence="6">
    <location>
        <begin position="121"/>
        <end position="140"/>
    </location>
</feature>
<sequence length="220" mass="23374">LAMAVLARLLPALPSRNSGSASSIPLLLRRPALLALYLLVMVVVAAQFTGYSYIEPFVQQVGGFDAHVTTWVLLLFGGMGFFGSLLFSRFGTRWPRGFLLAAIGILALCLLGLRLSTGSAWMLYGLASVWGVAMICFALSMQSKVLRLAADATDVAMALFSGIFNIGIGAGALIGSQVGLRLGMGHIGGVGGLVAVAGWLWWLFAMRRWRGSFMLGSDGR</sequence>
<feature type="transmembrane region" description="Helical" evidence="6">
    <location>
        <begin position="186"/>
        <end position="204"/>
    </location>
</feature>
<name>A0ABR5NFJ6_9GAMM</name>
<dbReference type="PANTHER" id="PTHR43124:SF4">
    <property type="entry name" value="SUGAR EFFLUX TRANSPORTER"/>
    <property type="match status" value="1"/>
</dbReference>
<feature type="transmembrane region" description="Helical" evidence="6">
    <location>
        <begin position="66"/>
        <end position="86"/>
    </location>
</feature>
<keyword evidence="5 6" id="KW-0472">Membrane</keyword>
<comment type="caution">
    <text evidence="7">The sequence shown here is derived from an EMBL/GenBank/DDBJ whole genome shotgun (WGS) entry which is preliminary data.</text>
</comment>
<dbReference type="PANTHER" id="PTHR43124">
    <property type="entry name" value="PURINE EFFLUX PUMP PBUE"/>
    <property type="match status" value="1"/>
</dbReference>
<accession>A0ABR5NFJ6</accession>
<evidence type="ECO:0000256" key="6">
    <source>
        <dbReference type="SAM" id="Phobius"/>
    </source>
</evidence>
<dbReference type="SUPFAM" id="SSF103473">
    <property type="entry name" value="MFS general substrate transporter"/>
    <property type="match status" value="1"/>
</dbReference>
<evidence type="ECO:0000313" key="7">
    <source>
        <dbReference type="EMBL" id="KRG53959.1"/>
    </source>
</evidence>
<reference evidence="7 8" key="1">
    <citation type="submission" date="2015-05" db="EMBL/GenBank/DDBJ databases">
        <title>Genome sequencing and analysis of members of genus Stenotrophomonas.</title>
        <authorList>
            <person name="Patil P.P."/>
            <person name="Midha S."/>
            <person name="Patil P.B."/>
        </authorList>
    </citation>
    <scope>NUCLEOTIDE SEQUENCE [LARGE SCALE GENOMIC DNA]</scope>
    <source>
        <strain evidence="7 8">DSM 12575</strain>
    </source>
</reference>
<dbReference type="InterPro" id="IPR036259">
    <property type="entry name" value="MFS_trans_sf"/>
</dbReference>
<feature type="transmembrane region" description="Helical" evidence="6">
    <location>
        <begin position="98"/>
        <end position="115"/>
    </location>
</feature>
<keyword evidence="4 6" id="KW-1133">Transmembrane helix</keyword>
<gene>
    <name evidence="7" type="ORF">ABB22_17105</name>
</gene>
<evidence type="ECO:0000256" key="3">
    <source>
        <dbReference type="ARBA" id="ARBA00022692"/>
    </source>
</evidence>
<protein>
    <submittedName>
        <fullName evidence="7">MFS transporter</fullName>
    </submittedName>
</protein>
<dbReference type="InterPro" id="IPR050189">
    <property type="entry name" value="MFS_Efflux_Transporters"/>
</dbReference>
<proteinExistence type="predicted"/>
<evidence type="ECO:0000256" key="2">
    <source>
        <dbReference type="ARBA" id="ARBA00022475"/>
    </source>
</evidence>
<evidence type="ECO:0000256" key="5">
    <source>
        <dbReference type="ARBA" id="ARBA00023136"/>
    </source>
</evidence>
<feature type="non-terminal residue" evidence="7">
    <location>
        <position position="1"/>
    </location>
</feature>
<organism evidence="7 8">
    <name type="scientific">Stenotrophomonas nitritireducens</name>
    <dbReference type="NCBI Taxonomy" id="83617"/>
    <lineage>
        <taxon>Bacteria</taxon>
        <taxon>Pseudomonadati</taxon>
        <taxon>Pseudomonadota</taxon>
        <taxon>Gammaproteobacteria</taxon>
        <taxon>Lysobacterales</taxon>
        <taxon>Lysobacteraceae</taxon>
        <taxon>Stenotrophomonas</taxon>
    </lineage>
</organism>
<evidence type="ECO:0000256" key="4">
    <source>
        <dbReference type="ARBA" id="ARBA00022989"/>
    </source>
</evidence>
<keyword evidence="8" id="KW-1185">Reference proteome</keyword>
<keyword evidence="2" id="KW-1003">Cell membrane</keyword>
<feature type="transmembrane region" description="Helical" evidence="6">
    <location>
        <begin position="152"/>
        <end position="174"/>
    </location>
</feature>
<keyword evidence="3 6" id="KW-0812">Transmembrane</keyword>
<dbReference type="EMBL" id="LDJG01000039">
    <property type="protein sequence ID" value="KRG53959.1"/>
    <property type="molecule type" value="Genomic_DNA"/>
</dbReference>
<comment type="subcellular location">
    <subcellularLocation>
        <location evidence="1">Cell membrane</location>
        <topology evidence="1">Multi-pass membrane protein</topology>
    </subcellularLocation>
</comment>
<dbReference type="Gene3D" id="1.20.1250.20">
    <property type="entry name" value="MFS general substrate transporter like domains"/>
    <property type="match status" value="1"/>
</dbReference>
<evidence type="ECO:0000313" key="8">
    <source>
        <dbReference type="Proteomes" id="UP000050902"/>
    </source>
</evidence>
<feature type="transmembrane region" description="Helical" evidence="6">
    <location>
        <begin position="32"/>
        <end position="54"/>
    </location>
</feature>